<organism evidence="8 9">
    <name type="scientific">Actinopolymorpha singaporensis</name>
    <dbReference type="NCBI Taxonomy" id="117157"/>
    <lineage>
        <taxon>Bacteria</taxon>
        <taxon>Bacillati</taxon>
        <taxon>Actinomycetota</taxon>
        <taxon>Actinomycetes</taxon>
        <taxon>Propionibacteriales</taxon>
        <taxon>Actinopolymorphaceae</taxon>
        <taxon>Actinopolymorpha</taxon>
    </lineage>
</organism>
<dbReference type="Proteomes" id="UP000198983">
    <property type="component" value="Chromosome I"/>
</dbReference>
<evidence type="ECO:0000256" key="2">
    <source>
        <dbReference type="ARBA" id="ARBA00022475"/>
    </source>
</evidence>
<evidence type="ECO:0000256" key="6">
    <source>
        <dbReference type="SAM" id="MobiDB-lite"/>
    </source>
</evidence>
<dbReference type="EMBL" id="LT629732">
    <property type="protein sequence ID" value="SDS54592.1"/>
    <property type="molecule type" value="Genomic_DNA"/>
</dbReference>
<accession>A0A1H1T2Z4</accession>
<evidence type="ECO:0000256" key="7">
    <source>
        <dbReference type="SAM" id="Phobius"/>
    </source>
</evidence>
<keyword evidence="3" id="KW-0328">Glycosyltransferase</keyword>
<evidence type="ECO:0000256" key="4">
    <source>
        <dbReference type="ARBA" id="ARBA00022679"/>
    </source>
</evidence>
<sequence>MPDVRTAVRRMTVTALLIFSAAAALTMSRWLHHGLASVYGFAVFSILGTKLLLSLLPARRWPKPNPRRRIGAIVTIYNEDPNLLRSCLDSLLAQSYPLRRIVVVDDASEDPAAFEVAREYAAVHDRISVFRQPENLGKRHGLAVGFRAMAGEVDVFVCVDSDSVLEPTAVYEGLRPFGRRRVTATTGLVLPLNHDHNVLTRMQDVRYANAFLGERAAYSRFGSVLCVCGILAFYRADVVLRHLDDFLSQEFLGKPAITGDDRRMTNYCLSEGRVVFVESAIAHTAVPERFNHFVRQQARWGRSFFRESLWVLGSLSPTRPAWWLTLLELAQWAVFSSILLYVLVVHTVLTGEVLVLHYLWFVGLMSLARSVRYFDVRRGGQSVWSRFLTFATSPLYGYVNLLVMLPLRFWSLLTLRSTGWGTRARVEVALRRKPEREPEPVPEPERAQPRRERPVREREYVDAA</sequence>
<dbReference type="GO" id="GO:0030213">
    <property type="term" value="P:hyaluronan biosynthetic process"/>
    <property type="evidence" value="ECO:0007669"/>
    <property type="project" value="TreeGrafter"/>
</dbReference>
<dbReference type="GO" id="GO:0005886">
    <property type="term" value="C:plasma membrane"/>
    <property type="evidence" value="ECO:0007669"/>
    <property type="project" value="UniProtKB-SubCell"/>
</dbReference>
<dbReference type="GO" id="GO:0050501">
    <property type="term" value="F:hyaluronan synthase activity"/>
    <property type="evidence" value="ECO:0007669"/>
    <property type="project" value="TreeGrafter"/>
</dbReference>
<dbReference type="PANTHER" id="PTHR22913">
    <property type="entry name" value="HYALURONAN SYNTHASE"/>
    <property type="match status" value="1"/>
</dbReference>
<proteinExistence type="predicted"/>
<keyword evidence="2" id="KW-1003">Cell membrane</keyword>
<dbReference type="PANTHER" id="PTHR22913:SF12">
    <property type="entry name" value="MANNURONAN SYNTHASE"/>
    <property type="match status" value="1"/>
</dbReference>
<dbReference type="Gene3D" id="3.90.550.10">
    <property type="entry name" value="Spore Coat Polysaccharide Biosynthesis Protein SpsA, Chain A"/>
    <property type="match status" value="1"/>
</dbReference>
<protein>
    <submittedName>
        <fullName evidence="8">Hyaluronan synthase</fullName>
    </submittedName>
</protein>
<dbReference type="OrthoDB" id="9763050at2"/>
<evidence type="ECO:0000256" key="3">
    <source>
        <dbReference type="ARBA" id="ARBA00022676"/>
    </source>
</evidence>
<reference evidence="8 9" key="1">
    <citation type="submission" date="2016-10" db="EMBL/GenBank/DDBJ databases">
        <authorList>
            <person name="de Groot N.N."/>
        </authorList>
    </citation>
    <scope>NUCLEOTIDE SEQUENCE [LARGE SCALE GENOMIC DNA]</scope>
    <source>
        <strain evidence="8 9">DSM 22024</strain>
    </source>
</reference>
<dbReference type="SUPFAM" id="SSF53448">
    <property type="entry name" value="Nucleotide-diphospho-sugar transferases"/>
    <property type="match status" value="1"/>
</dbReference>
<dbReference type="Pfam" id="PF13641">
    <property type="entry name" value="Glyco_tranf_2_3"/>
    <property type="match status" value="1"/>
</dbReference>
<feature type="region of interest" description="Disordered" evidence="6">
    <location>
        <begin position="432"/>
        <end position="464"/>
    </location>
</feature>
<name>A0A1H1T2Z4_9ACTN</name>
<evidence type="ECO:0000313" key="9">
    <source>
        <dbReference type="Proteomes" id="UP000198983"/>
    </source>
</evidence>
<dbReference type="AlphaFoldDB" id="A0A1H1T2Z4"/>
<keyword evidence="7" id="KW-1133">Transmembrane helix</keyword>
<evidence type="ECO:0000256" key="1">
    <source>
        <dbReference type="ARBA" id="ARBA00004236"/>
    </source>
</evidence>
<gene>
    <name evidence="8" type="ORF">SAMN04489717_3040</name>
</gene>
<keyword evidence="4" id="KW-0808">Transferase</keyword>
<dbReference type="STRING" id="117157.SAMN04489717_3040"/>
<keyword evidence="9" id="KW-1185">Reference proteome</keyword>
<feature type="transmembrane region" description="Helical" evidence="7">
    <location>
        <begin position="38"/>
        <end position="58"/>
    </location>
</feature>
<evidence type="ECO:0000256" key="5">
    <source>
        <dbReference type="ARBA" id="ARBA00023136"/>
    </source>
</evidence>
<keyword evidence="5 7" id="KW-0472">Membrane</keyword>
<evidence type="ECO:0000313" key="8">
    <source>
        <dbReference type="EMBL" id="SDS54592.1"/>
    </source>
</evidence>
<keyword evidence="7" id="KW-0812">Transmembrane</keyword>
<comment type="subcellular location">
    <subcellularLocation>
        <location evidence="1">Cell membrane</location>
    </subcellularLocation>
</comment>
<dbReference type="InterPro" id="IPR029044">
    <property type="entry name" value="Nucleotide-diphossugar_trans"/>
</dbReference>
<dbReference type="GO" id="GO:0085029">
    <property type="term" value="P:extracellular matrix assembly"/>
    <property type="evidence" value="ECO:0007669"/>
    <property type="project" value="TreeGrafter"/>
</dbReference>